<proteinExistence type="predicted"/>
<accession>A0A4C1ZZC0</accession>
<keyword evidence="2" id="KW-1185">Reference proteome</keyword>
<organism evidence="1 2">
    <name type="scientific">Eumeta variegata</name>
    <name type="common">Bagworm moth</name>
    <name type="synonym">Eumeta japonica</name>
    <dbReference type="NCBI Taxonomy" id="151549"/>
    <lineage>
        <taxon>Eukaryota</taxon>
        <taxon>Metazoa</taxon>
        <taxon>Ecdysozoa</taxon>
        <taxon>Arthropoda</taxon>
        <taxon>Hexapoda</taxon>
        <taxon>Insecta</taxon>
        <taxon>Pterygota</taxon>
        <taxon>Neoptera</taxon>
        <taxon>Endopterygota</taxon>
        <taxon>Lepidoptera</taxon>
        <taxon>Glossata</taxon>
        <taxon>Ditrysia</taxon>
        <taxon>Tineoidea</taxon>
        <taxon>Psychidae</taxon>
        <taxon>Oiketicinae</taxon>
        <taxon>Eumeta</taxon>
    </lineage>
</organism>
<dbReference type="Proteomes" id="UP000299102">
    <property type="component" value="Unassembled WGS sequence"/>
</dbReference>
<reference evidence="1 2" key="1">
    <citation type="journal article" date="2019" name="Commun. Biol.">
        <title>The bagworm genome reveals a unique fibroin gene that provides high tensile strength.</title>
        <authorList>
            <person name="Kono N."/>
            <person name="Nakamura H."/>
            <person name="Ohtoshi R."/>
            <person name="Tomita M."/>
            <person name="Numata K."/>
            <person name="Arakawa K."/>
        </authorList>
    </citation>
    <scope>NUCLEOTIDE SEQUENCE [LARGE SCALE GENOMIC DNA]</scope>
</reference>
<dbReference type="EMBL" id="BGZK01002337">
    <property type="protein sequence ID" value="GBP93098.1"/>
    <property type="molecule type" value="Genomic_DNA"/>
</dbReference>
<evidence type="ECO:0000313" key="2">
    <source>
        <dbReference type="Proteomes" id="UP000299102"/>
    </source>
</evidence>
<dbReference type="AlphaFoldDB" id="A0A4C1ZZC0"/>
<gene>
    <name evidence="1" type="ORF">EVAR_97003_1</name>
</gene>
<protein>
    <submittedName>
        <fullName evidence="1">Uncharacterized protein</fullName>
    </submittedName>
</protein>
<sequence>MAFLLPFMENGNTIAVPVGEFSHETNESYENDTQQKNVLCGKVLERHAVSHVPTACTYQSRLSAASDNCFQLYRRNWWYGERDEVALDGYNVCPRACAIGSSVDYCFPL</sequence>
<comment type="caution">
    <text evidence="1">The sequence shown here is derived from an EMBL/GenBank/DDBJ whole genome shotgun (WGS) entry which is preliminary data.</text>
</comment>
<evidence type="ECO:0000313" key="1">
    <source>
        <dbReference type="EMBL" id="GBP93098.1"/>
    </source>
</evidence>
<name>A0A4C1ZZC0_EUMVA</name>